<evidence type="ECO:0000313" key="2">
    <source>
        <dbReference type="Proteomes" id="UP000184267"/>
    </source>
</evidence>
<protein>
    <submittedName>
        <fullName evidence="1">Uncharacterized protein</fullName>
    </submittedName>
</protein>
<keyword evidence="2" id="KW-1185">Reference proteome</keyword>
<sequence>MAIATVGTNAQSTETISTWKKMPVRLGFGLLVLCVGGAAGRPATAPRSRSWRGISTKGVATTGTGDISVKFPGEEAVQFGKYVGPNDWRKE</sequence>
<accession>A0A1M2VRY7</accession>
<evidence type="ECO:0000313" key="1">
    <source>
        <dbReference type="EMBL" id="OJT10379.1"/>
    </source>
</evidence>
<dbReference type="EMBL" id="MNAD01000780">
    <property type="protein sequence ID" value="OJT10379.1"/>
    <property type="molecule type" value="Genomic_DNA"/>
</dbReference>
<reference evidence="1 2" key="1">
    <citation type="submission" date="2016-10" db="EMBL/GenBank/DDBJ databases">
        <title>Genome sequence of the basidiomycete white-rot fungus Trametes pubescens.</title>
        <authorList>
            <person name="Makela M.R."/>
            <person name="Granchi Z."/>
            <person name="Peng M."/>
            <person name="De Vries R.P."/>
            <person name="Grigoriev I."/>
            <person name="Riley R."/>
            <person name="Hilden K."/>
        </authorList>
    </citation>
    <scope>NUCLEOTIDE SEQUENCE [LARGE SCALE GENOMIC DNA]</scope>
    <source>
        <strain evidence="1 2">FBCC735</strain>
    </source>
</reference>
<name>A0A1M2VRY7_TRAPU</name>
<dbReference type="AlphaFoldDB" id="A0A1M2VRY7"/>
<organism evidence="1 2">
    <name type="scientific">Trametes pubescens</name>
    <name type="common">White-rot fungus</name>
    <dbReference type="NCBI Taxonomy" id="154538"/>
    <lineage>
        <taxon>Eukaryota</taxon>
        <taxon>Fungi</taxon>
        <taxon>Dikarya</taxon>
        <taxon>Basidiomycota</taxon>
        <taxon>Agaricomycotina</taxon>
        <taxon>Agaricomycetes</taxon>
        <taxon>Polyporales</taxon>
        <taxon>Polyporaceae</taxon>
        <taxon>Trametes</taxon>
    </lineage>
</organism>
<gene>
    <name evidence="1" type="ORF">TRAPUB_13106</name>
</gene>
<proteinExistence type="predicted"/>
<dbReference type="Proteomes" id="UP000184267">
    <property type="component" value="Unassembled WGS sequence"/>
</dbReference>
<comment type="caution">
    <text evidence="1">The sequence shown here is derived from an EMBL/GenBank/DDBJ whole genome shotgun (WGS) entry which is preliminary data.</text>
</comment>